<accession>A0AAP0WTU4</accession>
<evidence type="ECO:0000256" key="4">
    <source>
        <dbReference type="ARBA" id="ARBA00023163"/>
    </source>
</evidence>
<reference evidence="7 8" key="1">
    <citation type="journal article" date="2024" name="Plant J.">
        <title>Genome sequences and population genomics reveal climatic adaptation and genomic divergence between two closely related sweetgum species.</title>
        <authorList>
            <person name="Xu W.Q."/>
            <person name="Ren C.Q."/>
            <person name="Zhang X.Y."/>
            <person name="Comes H.P."/>
            <person name="Liu X.H."/>
            <person name="Li Y.G."/>
            <person name="Kettle C.J."/>
            <person name="Jalonen R."/>
            <person name="Gaisberger H."/>
            <person name="Ma Y.Z."/>
            <person name="Qiu Y.X."/>
        </authorList>
    </citation>
    <scope>NUCLEOTIDE SEQUENCE [LARGE SCALE GENOMIC DNA]</scope>
    <source>
        <strain evidence="7">Hangzhou</strain>
    </source>
</reference>
<proteinExistence type="predicted"/>
<keyword evidence="5" id="KW-0539">Nucleus</keyword>
<comment type="subcellular location">
    <subcellularLocation>
        <location evidence="1">Nucleus</location>
    </subcellularLocation>
</comment>
<dbReference type="InterPro" id="IPR015300">
    <property type="entry name" value="DNA-bd_pseudobarrel_sf"/>
</dbReference>
<keyword evidence="2" id="KW-0805">Transcription regulation</keyword>
<dbReference type="PANTHER" id="PTHR34269:SF11">
    <property type="entry name" value="B3 DOMAIN PROTEIN"/>
    <property type="match status" value="1"/>
</dbReference>
<keyword evidence="4" id="KW-0804">Transcription</keyword>
<feature type="domain" description="TF-B3" evidence="6">
    <location>
        <begin position="15"/>
        <end position="117"/>
    </location>
</feature>
<dbReference type="Pfam" id="PF02362">
    <property type="entry name" value="B3"/>
    <property type="match status" value="1"/>
</dbReference>
<dbReference type="AlphaFoldDB" id="A0AAP0WTU4"/>
<dbReference type="EMBL" id="JBBPBK010000008">
    <property type="protein sequence ID" value="KAK9279459.1"/>
    <property type="molecule type" value="Genomic_DNA"/>
</dbReference>
<evidence type="ECO:0000313" key="7">
    <source>
        <dbReference type="EMBL" id="KAK9279459.1"/>
    </source>
</evidence>
<evidence type="ECO:0000256" key="3">
    <source>
        <dbReference type="ARBA" id="ARBA00023125"/>
    </source>
</evidence>
<keyword evidence="3" id="KW-0238">DNA-binding</keyword>
<dbReference type="PANTHER" id="PTHR34269">
    <property type="entry name" value="TRANSCRIPTION FACTOR B3-DOMAIN FAMILY-RELATED"/>
    <property type="match status" value="1"/>
</dbReference>
<dbReference type="GO" id="GO:0005634">
    <property type="term" value="C:nucleus"/>
    <property type="evidence" value="ECO:0007669"/>
    <property type="project" value="UniProtKB-SubCell"/>
</dbReference>
<dbReference type="Gene3D" id="2.40.330.10">
    <property type="entry name" value="DNA-binding pseudobarrel domain"/>
    <property type="match status" value="1"/>
</dbReference>
<dbReference type="GO" id="GO:0003677">
    <property type="term" value="F:DNA binding"/>
    <property type="evidence" value="ECO:0007669"/>
    <property type="project" value="UniProtKB-KW"/>
</dbReference>
<dbReference type="Proteomes" id="UP001415857">
    <property type="component" value="Unassembled WGS sequence"/>
</dbReference>
<dbReference type="SUPFAM" id="SSF101936">
    <property type="entry name" value="DNA-binding pseudobarrel domain"/>
    <property type="match status" value="1"/>
</dbReference>
<dbReference type="CDD" id="cd10017">
    <property type="entry name" value="B3_DNA"/>
    <property type="match status" value="1"/>
</dbReference>
<keyword evidence="8" id="KW-1185">Reference proteome</keyword>
<evidence type="ECO:0000256" key="5">
    <source>
        <dbReference type="ARBA" id="ARBA00023242"/>
    </source>
</evidence>
<dbReference type="InterPro" id="IPR003340">
    <property type="entry name" value="B3_DNA-bd"/>
</dbReference>
<dbReference type="InterPro" id="IPR051442">
    <property type="entry name" value="B3_domain"/>
</dbReference>
<evidence type="ECO:0000259" key="6">
    <source>
        <dbReference type="Pfam" id="PF02362"/>
    </source>
</evidence>
<evidence type="ECO:0000256" key="1">
    <source>
        <dbReference type="ARBA" id="ARBA00004123"/>
    </source>
</evidence>
<name>A0AAP0WTU4_LIQFO</name>
<evidence type="ECO:0000256" key="2">
    <source>
        <dbReference type="ARBA" id="ARBA00023015"/>
    </source>
</evidence>
<sequence length="128" mass="14898">MAAFDLNSYPWAIRKQLTASDVNGSSRLLLPTESVEDHVLTYFDQLRIAEIESKRGARVVVRDVDTNSEHHLTFKRWPSTNSYVLINNWKHDFVRRKNLRQGDEILLLWNRSESAFYFSALLHHAAAI</sequence>
<evidence type="ECO:0000313" key="8">
    <source>
        <dbReference type="Proteomes" id="UP001415857"/>
    </source>
</evidence>
<gene>
    <name evidence="7" type="ORF">L1049_013138</name>
</gene>
<organism evidence="7 8">
    <name type="scientific">Liquidambar formosana</name>
    <name type="common">Formosan gum</name>
    <dbReference type="NCBI Taxonomy" id="63359"/>
    <lineage>
        <taxon>Eukaryota</taxon>
        <taxon>Viridiplantae</taxon>
        <taxon>Streptophyta</taxon>
        <taxon>Embryophyta</taxon>
        <taxon>Tracheophyta</taxon>
        <taxon>Spermatophyta</taxon>
        <taxon>Magnoliopsida</taxon>
        <taxon>eudicotyledons</taxon>
        <taxon>Gunneridae</taxon>
        <taxon>Pentapetalae</taxon>
        <taxon>Saxifragales</taxon>
        <taxon>Altingiaceae</taxon>
        <taxon>Liquidambar</taxon>
    </lineage>
</organism>
<comment type="caution">
    <text evidence="7">The sequence shown here is derived from an EMBL/GenBank/DDBJ whole genome shotgun (WGS) entry which is preliminary data.</text>
</comment>
<protein>
    <recommendedName>
        <fullName evidence="6">TF-B3 domain-containing protein</fullName>
    </recommendedName>
</protein>